<feature type="transmembrane region" description="Helical" evidence="2">
    <location>
        <begin position="12"/>
        <end position="36"/>
    </location>
</feature>
<dbReference type="Proteomes" id="UP000284177">
    <property type="component" value="Unassembled WGS sequence"/>
</dbReference>
<proteinExistence type="predicted"/>
<comment type="caution">
    <text evidence="4">The sequence shown here is derived from an EMBL/GenBank/DDBJ whole genome shotgun (WGS) entry which is preliminary data.</text>
</comment>
<feature type="region of interest" description="Disordered" evidence="1">
    <location>
        <begin position="72"/>
        <end position="113"/>
    </location>
</feature>
<dbReference type="OrthoDB" id="9788327at2"/>
<evidence type="ECO:0000313" key="4">
    <source>
        <dbReference type="EMBL" id="RKD31944.1"/>
    </source>
</evidence>
<dbReference type="InterPro" id="IPR038765">
    <property type="entry name" value="Papain-like_cys_pep_sf"/>
</dbReference>
<evidence type="ECO:0000259" key="3">
    <source>
        <dbReference type="SMART" id="SM00460"/>
    </source>
</evidence>
<feature type="domain" description="Transglutaminase-like" evidence="3">
    <location>
        <begin position="249"/>
        <end position="305"/>
    </location>
</feature>
<keyword evidence="2" id="KW-1133">Transmembrane helix</keyword>
<reference evidence="4 5" key="1">
    <citation type="submission" date="2016-08" db="EMBL/GenBank/DDBJ databases">
        <title>Novel Firmicutes and Novel Genomes.</title>
        <authorList>
            <person name="Poppleton D.I."/>
            <person name="Gribaldo S."/>
        </authorList>
    </citation>
    <scope>NUCLEOTIDE SEQUENCE [LARGE SCALE GENOMIC DNA]</scope>
    <source>
        <strain evidence="4 5">CTT3</strain>
    </source>
</reference>
<dbReference type="InterPro" id="IPR002931">
    <property type="entry name" value="Transglutaminase-like"/>
</dbReference>
<keyword evidence="2" id="KW-0812">Transmembrane</keyword>
<protein>
    <recommendedName>
        <fullName evidence="3">Transglutaminase-like domain-containing protein</fullName>
    </recommendedName>
</protein>
<sequence length="429" mass="49927">MSNEEKRIPKPIAWLIIIGVNIIGLFFISIFTYFFIFSSNNENEEIEKALFNNTNNGYEENIDANRQELKEINNNKDKQSIGNKTKDNAKKDTDNKTESNEEDKSLPKRTNENKKENSIYDVIKEALITGKKEVDVSDFPEGKYSKSVFEVVEKVVIENPEVLYYKSAEYWSNGILKFEYSKDKSTINKHLNVLKKAKDEIIREIIKPDMSDYEKVKAIHDYIINNSKYDSVNYNNNTIPPESYSAYGILVKGTGVCEGYAEAFKLIMDDLGIESIIVSGRAGNQDHAWNIIKLDGEYYHIDLTWDDPVMDDGSDVLRYDYFNLSDKQMSKDHIWNRSKYPSCNGIKYNYYYYNDMAVENYNQFYNKIKDALLNNKSKLELKILNYNSKIYDIPNTIQDIANKNYNIDFQGYKYSINDSQGIVNIEFIK</sequence>
<dbReference type="SMART" id="SM00460">
    <property type="entry name" value="TGc"/>
    <property type="match status" value="1"/>
</dbReference>
<evidence type="ECO:0000313" key="5">
    <source>
        <dbReference type="Proteomes" id="UP000284177"/>
    </source>
</evidence>
<organism evidence="4 5">
    <name type="scientific">Thermohalobacter berrensis</name>
    <dbReference type="NCBI Taxonomy" id="99594"/>
    <lineage>
        <taxon>Bacteria</taxon>
        <taxon>Bacillati</taxon>
        <taxon>Bacillota</taxon>
        <taxon>Tissierellia</taxon>
        <taxon>Tissierellales</taxon>
        <taxon>Thermohalobacteraceae</taxon>
        <taxon>Thermohalobacter</taxon>
    </lineage>
</organism>
<keyword evidence="5" id="KW-1185">Reference proteome</keyword>
<accession>A0A419T323</accession>
<name>A0A419T323_9FIRM</name>
<dbReference type="PANTHER" id="PTHR46333:SF2">
    <property type="entry name" value="CYTOKINESIS PROTEIN 3"/>
    <property type="match status" value="1"/>
</dbReference>
<dbReference type="PANTHER" id="PTHR46333">
    <property type="entry name" value="CYTOKINESIS PROTEIN 3"/>
    <property type="match status" value="1"/>
</dbReference>
<dbReference type="InterPro" id="IPR052557">
    <property type="entry name" value="CAP/Cytokinesis_protein"/>
</dbReference>
<dbReference type="EMBL" id="MCIB01000014">
    <property type="protein sequence ID" value="RKD31944.1"/>
    <property type="molecule type" value="Genomic_DNA"/>
</dbReference>
<dbReference type="Pfam" id="PF01841">
    <property type="entry name" value="Transglut_core"/>
    <property type="match status" value="1"/>
</dbReference>
<dbReference type="AlphaFoldDB" id="A0A419T323"/>
<gene>
    <name evidence="4" type="ORF">BET03_11730</name>
</gene>
<dbReference type="RefSeq" id="WP_120169027.1">
    <property type="nucleotide sequence ID" value="NZ_MCIB01000014.1"/>
</dbReference>
<dbReference type="Gene3D" id="3.10.620.30">
    <property type="match status" value="1"/>
</dbReference>
<dbReference type="SUPFAM" id="SSF54001">
    <property type="entry name" value="Cysteine proteinases"/>
    <property type="match status" value="1"/>
</dbReference>
<keyword evidence="2" id="KW-0472">Membrane</keyword>
<dbReference type="GO" id="GO:0005737">
    <property type="term" value="C:cytoplasm"/>
    <property type="evidence" value="ECO:0007669"/>
    <property type="project" value="TreeGrafter"/>
</dbReference>
<evidence type="ECO:0000256" key="1">
    <source>
        <dbReference type="SAM" id="MobiDB-lite"/>
    </source>
</evidence>
<evidence type="ECO:0000256" key="2">
    <source>
        <dbReference type="SAM" id="Phobius"/>
    </source>
</evidence>